<keyword evidence="1" id="KW-1133">Transmembrane helix</keyword>
<keyword evidence="1" id="KW-0472">Membrane</keyword>
<dbReference type="Gene3D" id="3.60.10.10">
    <property type="entry name" value="Endonuclease/exonuclease/phosphatase"/>
    <property type="match status" value="1"/>
</dbReference>
<evidence type="ECO:0000256" key="1">
    <source>
        <dbReference type="SAM" id="Phobius"/>
    </source>
</evidence>
<reference evidence="3 4" key="1">
    <citation type="journal article" date="2011" name="J. Bacteriol.">
        <title>Genome Sequence of the Probiotic Strain Bifidobacterium animalis subsp. lactis CNCM I-2494.</title>
        <authorList>
            <person name="Chervaux C."/>
            <person name="Grimaldi C."/>
            <person name="Bolotin A."/>
            <person name="Quinquis B."/>
            <person name="Legrain-Raspaud S."/>
            <person name="van Hylckama Vlieg J.E."/>
            <person name="Denariaz G."/>
            <person name="Smokvina T."/>
        </authorList>
    </citation>
    <scope>NUCLEOTIDE SEQUENCE [LARGE SCALE GENOMIC DNA]</scope>
    <source>
        <strain evidence="3 4">CNCM I-2494</strain>
    </source>
</reference>
<evidence type="ECO:0000313" key="4">
    <source>
        <dbReference type="Proteomes" id="UP000008394"/>
    </source>
</evidence>
<evidence type="ECO:0000313" key="3">
    <source>
        <dbReference type="EMBL" id="AEK30788.1"/>
    </source>
</evidence>
<evidence type="ECO:0000259" key="2">
    <source>
        <dbReference type="Pfam" id="PF03372"/>
    </source>
</evidence>
<organism evidence="3 4">
    <name type="scientific">Bifidobacterium animalis subsp. lactis CNCM I-2494</name>
    <dbReference type="NCBI Taxonomy" id="1042403"/>
    <lineage>
        <taxon>Bacteria</taxon>
        <taxon>Bacillati</taxon>
        <taxon>Actinomycetota</taxon>
        <taxon>Actinomycetes</taxon>
        <taxon>Bifidobacteriales</taxon>
        <taxon>Bifidobacteriaceae</taxon>
        <taxon>Bifidobacterium</taxon>
    </lineage>
</organism>
<sequence length="357" mass="38643">MAGRAVEPATREWSIYMAMMRKHRVLGAIAGLLALASLCSCALRLLPVDLQTLPYVSVVLAATPWFAIVSVVSLVLALISTRWVTAIVAGVCLAIQVCWQLPFYHNGTPLSGSALSSQSLPRADTADAVARLMTCNVYKGHADAAAIVNAVRDNHVEVLALQETTPDFLKRLEEAGISQLLPYSQTSSADGYFGNALFSALPFENPSQTDVDSIASYMPGGTVGFDNGAIPVRFVSVHTQSPTEGRFEKWSRSIAELKQLNEHPDTDYILMGDFNSTWDHAVFRDMLGTRFQDAAEVSGHGLVFTWPADRKYLPAFAGIDHIVTSKDVTIGQVNSLTIPGSDHRALLATVDVSGLRH</sequence>
<protein>
    <submittedName>
        <fullName evidence="3">Hypothetical membrane spanning protein</fullName>
    </submittedName>
</protein>
<feature type="transmembrane region" description="Helical" evidence="1">
    <location>
        <begin position="86"/>
        <end position="104"/>
    </location>
</feature>
<dbReference type="AlphaFoldDB" id="A0A806FS58"/>
<dbReference type="InterPro" id="IPR036691">
    <property type="entry name" value="Endo/exonu/phosph_ase_sf"/>
</dbReference>
<feature type="domain" description="Endonuclease/exonuclease/phosphatase" evidence="2">
    <location>
        <begin position="133"/>
        <end position="343"/>
    </location>
</feature>
<keyword evidence="1" id="KW-0812">Transmembrane</keyword>
<dbReference type="GO" id="GO:0003824">
    <property type="term" value="F:catalytic activity"/>
    <property type="evidence" value="ECO:0007669"/>
    <property type="project" value="InterPro"/>
</dbReference>
<dbReference type="SUPFAM" id="SSF56219">
    <property type="entry name" value="DNase I-like"/>
    <property type="match status" value="1"/>
</dbReference>
<name>A0A806FS58_BIFAN</name>
<dbReference type="KEGG" id="bnm:BALAC2494_01409"/>
<gene>
    <name evidence="3" type="ORF">BALAC2494_01409</name>
</gene>
<dbReference type="InterPro" id="IPR005135">
    <property type="entry name" value="Endo/exonuclease/phosphatase"/>
</dbReference>
<proteinExistence type="predicted"/>
<feature type="transmembrane region" description="Helical" evidence="1">
    <location>
        <begin position="57"/>
        <end position="79"/>
    </location>
</feature>
<dbReference type="EMBL" id="CP002915">
    <property type="protein sequence ID" value="AEK30788.1"/>
    <property type="molecule type" value="Genomic_DNA"/>
</dbReference>
<dbReference type="Pfam" id="PF03372">
    <property type="entry name" value="Exo_endo_phos"/>
    <property type="match status" value="1"/>
</dbReference>
<dbReference type="Proteomes" id="UP000008394">
    <property type="component" value="Chromosome"/>
</dbReference>
<accession>A0A806FS58</accession>